<evidence type="ECO:0000256" key="1">
    <source>
        <dbReference type="SAM" id="Phobius"/>
    </source>
</evidence>
<evidence type="ECO:0000259" key="2">
    <source>
        <dbReference type="PROSITE" id="PS50104"/>
    </source>
</evidence>
<dbReference type="EMBL" id="CABVHK010000023">
    <property type="protein sequence ID" value="VVN40322.1"/>
    <property type="molecule type" value="Genomic_DNA"/>
</dbReference>
<accession>A0A5E6XFB9</accession>
<proteinExistence type="predicted"/>
<dbReference type="Proteomes" id="UP000326953">
    <property type="component" value="Unassembled WGS sequence"/>
</dbReference>
<feature type="transmembrane region" description="Helical" evidence="1">
    <location>
        <begin position="177"/>
        <end position="196"/>
    </location>
</feature>
<feature type="domain" description="TIR" evidence="2">
    <location>
        <begin position="18"/>
        <end position="140"/>
    </location>
</feature>
<reference evidence="3 4" key="1">
    <citation type="submission" date="2019-09" db="EMBL/GenBank/DDBJ databases">
        <authorList>
            <person name="Chandra G."/>
            <person name="Truman W A."/>
        </authorList>
    </citation>
    <scope>NUCLEOTIDE SEQUENCE [LARGE SCALE GENOMIC DNA]</scope>
    <source>
        <strain evidence="3">PS662</strain>
    </source>
</reference>
<dbReference type="Pfam" id="PF13676">
    <property type="entry name" value="TIR_2"/>
    <property type="match status" value="1"/>
</dbReference>
<dbReference type="SUPFAM" id="SSF52200">
    <property type="entry name" value="Toll/Interleukin receptor TIR domain"/>
    <property type="match status" value="1"/>
</dbReference>
<keyword evidence="1" id="KW-1133">Transmembrane helix</keyword>
<evidence type="ECO:0000313" key="3">
    <source>
        <dbReference type="EMBL" id="VVN40322.1"/>
    </source>
</evidence>
<dbReference type="SUPFAM" id="SSF50978">
    <property type="entry name" value="WD40 repeat-like"/>
    <property type="match status" value="1"/>
</dbReference>
<dbReference type="GO" id="GO:0007165">
    <property type="term" value="P:signal transduction"/>
    <property type="evidence" value="ECO:0007669"/>
    <property type="project" value="InterPro"/>
</dbReference>
<dbReference type="OrthoDB" id="135039at2"/>
<protein>
    <recommendedName>
        <fullName evidence="2">TIR domain-containing protein</fullName>
    </recommendedName>
</protein>
<dbReference type="Gene3D" id="3.40.50.10140">
    <property type="entry name" value="Toll/interleukin-1 receptor homology (TIR) domain"/>
    <property type="match status" value="1"/>
</dbReference>
<dbReference type="PROSITE" id="PS50104">
    <property type="entry name" value="TIR"/>
    <property type="match status" value="1"/>
</dbReference>
<name>A0A5E6XFB9_PSEFL</name>
<keyword evidence="1" id="KW-0472">Membrane</keyword>
<organism evidence="3 4">
    <name type="scientific">Pseudomonas fluorescens</name>
    <dbReference type="NCBI Taxonomy" id="294"/>
    <lineage>
        <taxon>Bacteria</taxon>
        <taxon>Pseudomonadati</taxon>
        <taxon>Pseudomonadota</taxon>
        <taxon>Gammaproteobacteria</taxon>
        <taxon>Pseudomonadales</taxon>
        <taxon>Pseudomonadaceae</taxon>
        <taxon>Pseudomonas</taxon>
    </lineage>
</organism>
<dbReference type="InterPro" id="IPR036322">
    <property type="entry name" value="WD40_repeat_dom_sf"/>
</dbReference>
<sequence>MVAIAGLAPSRKLSERLFGYDVFVSFALGEPPRGNFFYASDLARRLQDAGLVVFFSEVELGYEDTLSASIQKALVNTKVLVVITNAEVLKHPRWIQTEVQLFRKHHPQRPIIPISLDGCLQAALAEKGVVDNWHDFEKRKFIVESFDGGASDNASLQTLNSIVASVGRLRANKKWRALVVSVVLLLLVLTVVSWRMKFAADDARDEALHKQYAANMMVVGAEQTNGEFLQAADRAAKSNEFPKYFQENVQQAMFQRAVLLDTQGGSSISSMKFFDDGVSSNVVLGSRYGGIGVLPLNGKQELYGCDGLEREFSNAAVSSDRFFWVGYDLGTAEHGSAIVRRWPSCEALSPGPSRWEEMLSQARSNAALQTLVPLPNQRLLVGWLDGRLQIYTASANRISLPVKPFPLAAVWADSEGDNIAVLDRGNQLRLFDLDGKTMGLPLKLAIGKPERTTSKAWLSFFGDLAEGKAKVLKAQVNDKAGIKDLVLIVVPDPTGAVMLLDYFATETDPLLDAVSVRDEVSGCDYAYYLTATRLARVVLHDRCLVEDEKRRVEIEYPRASTEYPAGAFCENGGFVVGDWDGNVYWMRYVRNFFDESSVEIEHVEHSWPDAVSGVVCSDSGAAYVSFRSNGVKLFQSSWRLQTREINRGLVPVTLGDWPEADVTWKLETFHGPAVLYLRHDRGDMELISQEQLVWRKNFARPREYETGNFTDVIQSVVVDDVRNRFWVLTSFGRLSLVEMNTGSILARFGTNFFSAAPAIPSGFDKLTLSDQGGVSFSYALDGKVIEVAVTPRIE</sequence>
<gene>
    <name evidence="3" type="ORF">PS662_05423</name>
</gene>
<evidence type="ECO:0000313" key="4">
    <source>
        <dbReference type="Proteomes" id="UP000326953"/>
    </source>
</evidence>
<dbReference type="RefSeq" id="WP_150713666.1">
    <property type="nucleotide sequence ID" value="NZ_CABVHK010000023.1"/>
</dbReference>
<dbReference type="InterPro" id="IPR000157">
    <property type="entry name" value="TIR_dom"/>
</dbReference>
<keyword evidence="1" id="KW-0812">Transmembrane</keyword>
<dbReference type="AlphaFoldDB" id="A0A5E6XFB9"/>
<dbReference type="InterPro" id="IPR035897">
    <property type="entry name" value="Toll_tir_struct_dom_sf"/>
</dbReference>